<dbReference type="SUPFAM" id="SSF51735">
    <property type="entry name" value="NAD(P)-binding Rossmann-fold domains"/>
    <property type="match status" value="1"/>
</dbReference>
<name>A0A1E5E3E7_9VIBR</name>
<dbReference type="InterPro" id="IPR036291">
    <property type="entry name" value="NAD(P)-bd_dom_sf"/>
</dbReference>
<dbReference type="Gene3D" id="3.40.50.720">
    <property type="entry name" value="NAD(P)-binding Rossmann-like Domain"/>
    <property type="match status" value="1"/>
</dbReference>
<dbReference type="GO" id="GO:0005737">
    <property type="term" value="C:cytoplasm"/>
    <property type="evidence" value="ECO:0007669"/>
    <property type="project" value="TreeGrafter"/>
</dbReference>
<dbReference type="OrthoDB" id="751203at2"/>
<dbReference type="InterPro" id="IPR001509">
    <property type="entry name" value="Epimerase_deHydtase"/>
</dbReference>
<dbReference type="InterPro" id="IPR051783">
    <property type="entry name" value="NAD(P)-dependent_oxidoreduct"/>
</dbReference>
<evidence type="ECO:0000313" key="3">
    <source>
        <dbReference type="Proteomes" id="UP000094070"/>
    </source>
</evidence>
<keyword evidence="3" id="KW-1185">Reference proteome</keyword>
<dbReference type="STRING" id="1188252.A1QC_15225"/>
<dbReference type="PANTHER" id="PTHR48079">
    <property type="entry name" value="PROTEIN YEEZ"/>
    <property type="match status" value="1"/>
</dbReference>
<evidence type="ECO:0000259" key="1">
    <source>
        <dbReference type="Pfam" id="PF01370"/>
    </source>
</evidence>
<dbReference type="Pfam" id="PF01370">
    <property type="entry name" value="Epimerase"/>
    <property type="match status" value="1"/>
</dbReference>
<dbReference type="GO" id="GO:0004029">
    <property type="term" value="F:aldehyde dehydrogenase (NAD+) activity"/>
    <property type="evidence" value="ECO:0007669"/>
    <property type="project" value="TreeGrafter"/>
</dbReference>
<reference evidence="2 3" key="1">
    <citation type="journal article" date="2012" name="Science">
        <title>Ecological populations of bacteria act as socially cohesive units of antibiotic production and resistance.</title>
        <authorList>
            <person name="Cordero O.X."/>
            <person name="Wildschutte H."/>
            <person name="Kirkup B."/>
            <person name="Proehl S."/>
            <person name="Ngo L."/>
            <person name="Hussain F."/>
            <person name="Le Roux F."/>
            <person name="Mincer T."/>
            <person name="Polz M.F."/>
        </authorList>
    </citation>
    <scope>NUCLEOTIDE SEQUENCE [LARGE SCALE GENOMIC DNA]</scope>
    <source>
        <strain evidence="2 3">1S-45</strain>
    </source>
</reference>
<sequence length="285" mass="31718">MKQKQISICGCGWLGLPLAKSFVESDFSVFGSKRSLVDAQALSNDGIYGISLSLPINIDTLSQSDIQATSAFFQFDVLIINVPPGRQPNSADLFKQNIQNLSYLAKQFGGKKIIFISTTSVYAGCDGEITEQTLPIPNTESGHAHVWAENWLREQWQDDLVVLRLSGLIGADRHPVKHIVKRFESTMQPLDHGLTPVNLIHQNDVISAIHSVVQNWPSQKVFHLAATTHPTRAEYYQEMAKRVDLLPPEFVLNGEQNKSINAKQSIKALNIELTHSDLMQSGPYQ</sequence>
<dbReference type="EMBL" id="AJYK02000045">
    <property type="protein sequence ID" value="OEF26820.1"/>
    <property type="molecule type" value="Genomic_DNA"/>
</dbReference>
<evidence type="ECO:0000313" key="2">
    <source>
        <dbReference type="EMBL" id="OEF26820.1"/>
    </source>
</evidence>
<protein>
    <recommendedName>
        <fullName evidence="1">NAD-dependent epimerase/dehydratase domain-containing protein</fullName>
    </recommendedName>
</protein>
<dbReference type="Proteomes" id="UP000094070">
    <property type="component" value="Unassembled WGS sequence"/>
</dbReference>
<dbReference type="AlphaFoldDB" id="A0A1E5E3E7"/>
<proteinExistence type="predicted"/>
<dbReference type="PANTHER" id="PTHR48079:SF6">
    <property type="entry name" value="NAD(P)-BINDING DOMAIN-CONTAINING PROTEIN-RELATED"/>
    <property type="match status" value="1"/>
</dbReference>
<feature type="domain" description="NAD-dependent epimerase/dehydratase" evidence="1">
    <location>
        <begin position="12"/>
        <end position="220"/>
    </location>
</feature>
<gene>
    <name evidence="2" type="ORF">A1QC_15225</name>
</gene>
<comment type="caution">
    <text evidence="2">The sequence shown here is derived from an EMBL/GenBank/DDBJ whole genome shotgun (WGS) entry which is preliminary data.</text>
</comment>
<dbReference type="eggNOG" id="COG0451">
    <property type="taxonomic scope" value="Bacteria"/>
</dbReference>
<dbReference type="RefSeq" id="WP_017026086.1">
    <property type="nucleotide sequence ID" value="NZ_AJYK02000045.1"/>
</dbReference>
<accession>A0A1E5E3E7</accession>
<organism evidence="2 3">
    <name type="scientific">Vibrio rumoiensis 1S-45</name>
    <dbReference type="NCBI Taxonomy" id="1188252"/>
    <lineage>
        <taxon>Bacteria</taxon>
        <taxon>Pseudomonadati</taxon>
        <taxon>Pseudomonadota</taxon>
        <taxon>Gammaproteobacteria</taxon>
        <taxon>Vibrionales</taxon>
        <taxon>Vibrionaceae</taxon>
        <taxon>Vibrio</taxon>
    </lineage>
</organism>